<proteinExistence type="predicted"/>
<organism evidence="1 2">
    <name type="scientific">Lasiodiplodia mahajangana</name>
    <dbReference type="NCBI Taxonomy" id="1108764"/>
    <lineage>
        <taxon>Eukaryota</taxon>
        <taxon>Fungi</taxon>
        <taxon>Dikarya</taxon>
        <taxon>Ascomycota</taxon>
        <taxon>Pezizomycotina</taxon>
        <taxon>Dothideomycetes</taxon>
        <taxon>Dothideomycetes incertae sedis</taxon>
        <taxon>Botryosphaeriales</taxon>
        <taxon>Botryosphaeriaceae</taxon>
        <taxon>Lasiodiplodia</taxon>
    </lineage>
</organism>
<sequence>MEHLEVLDSRTGKSYKIPIDDGYIRAADIGKINVPERGLESNGENESKLSRGLRVLDIGYQNTACVESSITFIDGHRGIIRYRDFNIEQLFHNYVYEDVMHLLLWGQLPSQAEKDHVRAGMAYAMNPPESVTKVISAFPRDAETMPMMIAGMSAFAAADETACATRHTQKATFHGRLDVADASLVRTIGYVAATIALIYCHKNEREFTPPEADRSLLGNLLWMMGVSKENPKIEECLNKLWILYADHEITNSTAAVLHAGSTLIDPVSAAMSGIICGYGPLHGGAIDLAYEALATIGVPERVPYFIEGVKRGKGRLFGYGHRIYKTRDPRLALIEELMGKYKEEIDANPLIRVSLAIDKYASQDPYFIERNLKANADLMGCFLYTAMGFEPEMIIAITILSRCPGALAHWRESLIMEALAEVRGASAELRAFNQLAGAHAPIRMDFLATVYDKDGWLGPPYKDPDNMLVLARFEHWILRAIAEGGKIAQFQGYFGPTSTPFRSVGSEIKALLGDSGTGT</sequence>
<protein>
    <submittedName>
        <fullName evidence="1">Uncharacterized protein</fullName>
    </submittedName>
</protein>
<accession>A0ACC2K1C0</accession>
<reference evidence="1" key="1">
    <citation type="submission" date="2022-12" db="EMBL/GenBank/DDBJ databases">
        <title>Genome Sequence of Lasiodiplodia mahajangana.</title>
        <authorList>
            <person name="Buettner E."/>
        </authorList>
    </citation>
    <scope>NUCLEOTIDE SEQUENCE</scope>
    <source>
        <strain evidence="1">VT137</strain>
    </source>
</reference>
<name>A0ACC2K1C0_9PEZI</name>
<comment type="caution">
    <text evidence="1">The sequence shown here is derived from an EMBL/GenBank/DDBJ whole genome shotgun (WGS) entry which is preliminary data.</text>
</comment>
<keyword evidence="2" id="KW-1185">Reference proteome</keyword>
<dbReference type="Proteomes" id="UP001153332">
    <property type="component" value="Unassembled WGS sequence"/>
</dbReference>
<evidence type="ECO:0000313" key="1">
    <source>
        <dbReference type="EMBL" id="KAJ8133580.1"/>
    </source>
</evidence>
<gene>
    <name evidence="1" type="ORF">O1611_g35</name>
</gene>
<evidence type="ECO:0000313" key="2">
    <source>
        <dbReference type="Proteomes" id="UP001153332"/>
    </source>
</evidence>
<dbReference type="EMBL" id="JAPUUL010000003">
    <property type="protein sequence ID" value="KAJ8133580.1"/>
    <property type="molecule type" value="Genomic_DNA"/>
</dbReference>